<accession>A0A1X1UCA8</accession>
<dbReference type="InterPro" id="IPR041726">
    <property type="entry name" value="ACAD10_11_N"/>
</dbReference>
<evidence type="ECO:0000313" key="3">
    <source>
        <dbReference type="Proteomes" id="UP000193010"/>
    </source>
</evidence>
<dbReference type="SUPFAM" id="SSF56112">
    <property type="entry name" value="Protein kinase-like (PK-like)"/>
    <property type="match status" value="1"/>
</dbReference>
<dbReference type="RefSeq" id="WP_163667578.1">
    <property type="nucleotide sequence ID" value="NZ_AP022576.1"/>
</dbReference>
<dbReference type="InterPro" id="IPR051678">
    <property type="entry name" value="AGP_Transferase"/>
</dbReference>
<reference evidence="2 3" key="1">
    <citation type="submission" date="2016-01" db="EMBL/GenBank/DDBJ databases">
        <title>The new phylogeny of the genus Mycobacterium.</title>
        <authorList>
            <person name="Tarcisio F."/>
            <person name="Conor M."/>
            <person name="Antonella G."/>
            <person name="Elisabetta G."/>
            <person name="Giulia F.S."/>
            <person name="Sara T."/>
            <person name="Anna F."/>
            <person name="Clotilde B."/>
            <person name="Roberto B."/>
            <person name="Veronica D.S."/>
            <person name="Fabio R."/>
            <person name="Monica P."/>
            <person name="Olivier J."/>
            <person name="Enrico T."/>
            <person name="Nicola S."/>
        </authorList>
    </citation>
    <scope>NUCLEOTIDE SEQUENCE [LARGE SCALE GENOMIC DNA]</scope>
    <source>
        <strain evidence="2 3">DSM 44852</strain>
    </source>
</reference>
<organism evidence="2 3">
    <name type="scientific">Mycobacterium florentinum</name>
    <dbReference type="NCBI Taxonomy" id="292462"/>
    <lineage>
        <taxon>Bacteria</taxon>
        <taxon>Bacillati</taxon>
        <taxon>Actinomycetota</taxon>
        <taxon>Actinomycetes</taxon>
        <taxon>Mycobacteriales</taxon>
        <taxon>Mycobacteriaceae</taxon>
        <taxon>Mycobacterium</taxon>
        <taxon>Mycobacterium simiae complex</taxon>
    </lineage>
</organism>
<protein>
    <recommendedName>
        <fullName evidence="1">Aminoglycoside phosphotransferase domain-containing protein</fullName>
    </recommendedName>
</protein>
<dbReference type="AlphaFoldDB" id="A0A1X1UCA8"/>
<feature type="domain" description="Aminoglycoside phosphotransferase" evidence="1">
    <location>
        <begin position="184"/>
        <end position="437"/>
    </location>
</feature>
<dbReference type="InterPro" id="IPR011009">
    <property type="entry name" value="Kinase-like_dom_sf"/>
</dbReference>
<dbReference type="CDD" id="cd05154">
    <property type="entry name" value="ACAD10_11_N-like"/>
    <property type="match status" value="1"/>
</dbReference>
<sequence length="496" mass="54774">MLFPAEQVLKAANREVRQLTTLTDNPGEGSALQCLAVALRLLAIRESGGTGLMRSQIDRLSKCLASVEGLLTPPSLQAQCRALCIMIEENKGAASLGDAEAAWREVIAATQRLAANIAATSDLPQVVRGRIADLFIDWESADLSDLMPGASDDVEAAPETTHERWTAYLRDRFSEPELTVTAFRALAGGFGKQTYLFDVSGKALNGSYILRRDLAIALIGNDCHRIEKEFELIRAVHARGFPAPEALWLDTEHRLLPGGHFLVMRCAAGVAGGTVFEPNSLVPQDLAQTLAELLARLHTMRGLEDFGHLTEMIRPELVNRPLRDVVGTYLTDWRGLFAREAHLPSPAIMALFGWLLDHVPVSDGHPVLLHGDIGFHNFLFDDGRLTAVIDWEFGHLGDPAEDLAYVRNSLGEALDWAAFIRAYRAAGGPVIDERRLHFFQIWGHVRNACAANLVSAKLYARQIDDLKVIALPHLYIPRFLQATQELIRSYEQLSSR</sequence>
<dbReference type="STRING" id="292462.AWC05_17700"/>
<evidence type="ECO:0000259" key="1">
    <source>
        <dbReference type="Pfam" id="PF01636"/>
    </source>
</evidence>
<dbReference type="EMBL" id="LQOV01000008">
    <property type="protein sequence ID" value="ORV54434.1"/>
    <property type="molecule type" value="Genomic_DNA"/>
</dbReference>
<proteinExistence type="predicted"/>
<gene>
    <name evidence="2" type="ORF">AWC05_17700</name>
</gene>
<evidence type="ECO:0000313" key="2">
    <source>
        <dbReference type="EMBL" id="ORV54434.1"/>
    </source>
</evidence>
<name>A0A1X1UCA8_MYCFL</name>
<dbReference type="PANTHER" id="PTHR21310">
    <property type="entry name" value="AMINOGLYCOSIDE PHOSPHOTRANSFERASE-RELATED-RELATED"/>
    <property type="match status" value="1"/>
</dbReference>
<dbReference type="Pfam" id="PF01636">
    <property type="entry name" value="APH"/>
    <property type="match status" value="1"/>
</dbReference>
<keyword evidence="3" id="KW-1185">Reference proteome</keyword>
<dbReference type="Gene3D" id="3.30.200.20">
    <property type="entry name" value="Phosphorylase Kinase, domain 1"/>
    <property type="match status" value="1"/>
</dbReference>
<dbReference type="InterPro" id="IPR002575">
    <property type="entry name" value="Aminoglycoside_PTrfase"/>
</dbReference>
<dbReference type="Gene3D" id="3.90.1200.10">
    <property type="match status" value="1"/>
</dbReference>
<dbReference type="Proteomes" id="UP000193010">
    <property type="component" value="Unassembled WGS sequence"/>
</dbReference>
<comment type="caution">
    <text evidence="2">The sequence shown here is derived from an EMBL/GenBank/DDBJ whole genome shotgun (WGS) entry which is preliminary data.</text>
</comment>